<accession>A0A5B8Y724</accession>
<dbReference type="Proteomes" id="UP000315995">
    <property type="component" value="Chromosome"/>
</dbReference>
<dbReference type="Pfam" id="PF09136">
    <property type="entry name" value="Glucodextran_B"/>
    <property type="match status" value="1"/>
</dbReference>
<keyword evidence="3" id="KW-1185">Reference proteome</keyword>
<feature type="signal peptide" evidence="1">
    <location>
        <begin position="1"/>
        <end position="24"/>
    </location>
</feature>
<dbReference type="InterPro" id="IPR013783">
    <property type="entry name" value="Ig-like_fold"/>
</dbReference>
<accession>A0A4Y6PS73</accession>
<feature type="chain" id="PRO_5030106344" description="IPT/TIG domain-containing protein" evidence="1">
    <location>
        <begin position="25"/>
        <end position="672"/>
    </location>
</feature>
<proteinExistence type="predicted"/>
<dbReference type="Gene3D" id="2.60.40.10">
    <property type="entry name" value="Immunoglobulins"/>
    <property type="match status" value="2"/>
</dbReference>
<evidence type="ECO:0000256" key="1">
    <source>
        <dbReference type="SAM" id="SignalP"/>
    </source>
</evidence>
<dbReference type="PROSITE" id="PS51257">
    <property type="entry name" value="PROKAR_LIPOPROTEIN"/>
    <property type="match status" value="1"/>
</dbReference>
<name>A0A4Y6PS73_PERCE</name>
<keyword evidence="1" id="KW-0732">Signal</keyword>
<evidence type="ECO:0000313" key="2">
    <source>
        <dbReference type="EMBL" id="QDG50635.1"/>
    </source>
</evidence>
<sequence>MSVHRLSLAVLTLLAFSLVTTACADDPDENLEPAVLTISYPEQGGYVNKSRVRVSGTAENVDEVMVNGTKAEVVAGEFEANVNFEEGPQTVTVTARDAQESVDFTVDTIAPVIVLDSPARGVFVDGAQAGEVVFEGVATDEGTGLKVLALDGAAVSYDEAGDFSHVASLDEGYNEFELRAVDMAGNEATTLRGAIYGPLADPTSEIDSAAEILLSPAALETATEVIEGLLTPERVTGFVQSSLSDNGTISVDSVDFDALDATLTPNSPDSNYPDGYVGIEVLVTNFQLAGTATIGSDDYPITITIDETTITTEVVLKASEAGGLDVSFGQSELDLAEENLHFTFDGFSEQDLSESERDTLRTIAVNAAKAAFSDLLSDQIFDQLYDPGVLRRKVELLGRTLEFQLYIRAVRTNSEGIYLNASIAIVSDRYEEVPEAPGALNLPLGARSAPKVEGDILFTTHRSAINRILHGAWRSGLLTLELAGADFAGYDLPVELTASALAILLDDRIGSLDEQTTPAGLKLRPQLPPVASLGSTDAEGSDIGIELGELLVDLRLLPTEGEPIEIVTVALFVDITAQFEARDGKLALSLDAEARADIDQEHEIDLDDKKVEDLFANLIELTSEMLGDKMELTAAAELEWLTIDNPEAEIHGEQGDQLSIVADVNANADAVQ</sequence>
<dbReference type="AlphaFoldDB" id="A0A4Y6PS73"/>
<reference evidence="2 3" key="1">
    <citation type="submission" date="2019-06" db="EMBL/GenBank/DDBJ databases">
        <title>Persicimonas caeni gen. nov., sp. nov., a predatory bacterium isolated from solar saltern.</title>
        <authorList>
            <person name="Wang S."/>
        </authorList>
    </citation>
    <scope>NUCLEOTIDE SEQUENCE [LARGE SCALE GENOMIC DNA]</scope>
    <source>
        <strain evidence="2 3">YN101</strain>
    </source>
</reference>
<gene>
    <name evidence="2" type="ORF">FIV42_07785</name>
</gene>
<evidence type="ECO:0000313" key="3">
    <source>
        <dbReference type="Proteomes" id="UP000315995"/>
    </source>
</evidence>
<organism evidence="2 3">
    <name type="scientific">Persicimonas caeni</name>
    <dbReference type="NCBI Taxonomy" id="2292766"/>
    <lineage>
        <taxon>Bacteria</taxon>
        <taxon>Deltaproteobacteria</taxon>
        <taxon>Bradymonadales</taxon>
        <taxon>Bradymonadaceae</taxon>
        <taxon>Persicimonas</taxon>
    </lineage>
</organism>
<evidence type="ECO:0008006" key="4">
    <source>
        <dbReference type="Google" id="ProtNLM"/>
    </source>
</evidence>
<dbReference type="OrthoDB" id="9804686at2"/>
<dbReference type="EMBL" id="CP041186">
    <property type="protein sequence ID" value="QDG50635.1"/>
    <property type="molecule type" value="Genomic_DNA"/>
</dbReference>
<protein>
    <recommendedName>
        <fullName evidence="4">IPT/TIG domain-containing protein</fullName>
    </recommendedName>
</protein>
<dbReference type="RefSeq" id="WP_141197127.1">
    <property type="nucleotide sequence ID" value="NZ_CP041186.1"/>
</dbReference>